<dbReference type="EMBL" id="JBHTOF010000020">
    <property type="protein sequence ID" value="MFD1464873.1"/>
    <property type="molecule type" value="Genomic_DNA"/>
</dbReference>
<keyword evidence="2" id="KW-1185">Reference proteome</keyword>
<protein>
    <submittedName>
        <fullName evidence="1">Uncharacterized protein</fullName>
    </submittedName>
</protein>
<organism evidence="1 2">
    <name type="scientific">Lapidilactobacillus mulanensis</name>
    <dbReference type="NCBI Taxonomy" id="2485999"/>
    <lineage>
        <taxon>Bacteria</taxon>
        <taxon>Bacillati</taxon>
        <taxon>Bacillota</taxon>
        <taxon>Bacilli</taxon>
        <taxon>Lactobacillales</taxon>
        <taxon>Lactobacillaceae</taxon>
        <taxon>Lapidilactobacillus</taxon>
    </lineage>
</organism>
<proteinExistence type="predicted"/>
<accession>A0ABW4DLU4</accession>
<name>A0ABW4DLU4_9LACO</name>
<gene>
    <name evidence="1" type="ORF">ACFQ4L_02035</name>
</gene>
<comment type="caution">
    <text evidence="1">The sequence shown here is derived from an EMBL/GenBank/DDBJ whole genome shotgun (WGS) entry which is preliminary data.</text>
</comment>
<reference evidence="2" key="1">
    <citation type="journal article" date="2019" name="Int. J. Syst. Evol. Microbiol.">
        <title>The Global Catalogue of Microorganisms (GCM) 10K type strain sequencing project: providing services to taxonomists for standard genome sequencing and annotation.</title>
        <authorList>
            <consortium name="The Broad Institute Genomics Platform"/>
            <consortium name="The Broad Institute Genome Sequencing Center for Infectious Disease"/>
            <person name="Wu L."/>
            <person name="Ma J."/>
        </authorList>
    </citation>
    <scope>NUCLEOTIDE SEQUENCE [LARGE SCALE GENOMIC DNA]</scope>
    <source>
        <strain evidence="2">CCM 8951</strain>
    </source>
</reference>
<dbReference type="Proteomes" id="UP001597244">
    <property type="component" value="Unassembled WGS sequence"/>
</dbReference>
<sequence>MEKLTAVLGQLFLVDNKMQDTVYLRSKVLGQAGLWLWDRSPLFQGREKLRASIRASEKRRVSNRSTM</sequence>
<evidence type="ECO:0000313" key="2">
    <source>
        <dbReference type="Proteomes" id="UP001597244"/>
    </source>
</evidence>
<evidence type="ECO:0000313" key="1">
    <source>
        <dbReference type="EMBL" id="MFD1464873.1"/>
    </source>
</evidence>